<feature type="transmembrane region" description="Helical" evidence="1">
    <location>
        <begin position="12"/>
        <end position="28"/>
    </location>
</feature>
<evidence type="ECO:0000256" key="1">
    <source>
        <dbReference type="SAM" id="Phobius"/>
    </source>
</evidence>
<keyword evidence="1" id="KW-0472">Membrane</keyword>
<proteinExistence type="predicted"/>
<gene>
    <name evidence="2" type="ORF">BN940_04626</name>
</gene>
<keyword evidence="1" id="KW-0812">Transmembrane</keyword>
<sequence length="165" mass="17488">MTAHISVSDWKLAGFSGAFVATTAWLEWRHLESMPMTHDSISMPVESAMGLAVVAAVVIALILSLSRFLTHFHRYRGWTAATPGAALRAGLRLGGRNALAALCVLVSAGVFWQRWAGSTELSPELAALVVAAVGGLAALAAAASARRAHERFIQRAVPHRPPMPA</sequence>
<reference evidence="2 3" key="1">
    <citation type="journal article" date="2014" name="BMC Microbiol.">
        <title>The oxygen-independent metabolism of cyclic monoterpenes in Castellaniella defragrans 65Phen.</title>
        <authorList>
            <person name="Petasch J."/>
            <person name="Disch E.M."/>
            <person name="Markert S."/>
            <person name="Becher D."/>
            <person name="Schweder T."/>
            <person name="Huttel B."/>
            <person name="Reinhardt R."/>
            <person name="Harder J."/>
        </authorList>
    </citation>
    <scope>NUCLEOTIDE SEQUENCE [LARGE SCALE GENOMIC DNA]</scope>
    <source>
        <strain evidence="2">65Phen</strain>
    </source>
</reference>
<dbReference type="KEGG" id="cdn:BN940_04626"/>
<dbReference type="Proteomes" id="UP000019805">
    <property type="component" value="Chromosome"/>
</dbReference>
<dbReference type="EMBL" id="HG916765">
    <property type="protein sequence ID" value="CDM23396.1"/>
    <property type="molecule type" value="Genomic_DNA"/>
</dbReference>
<feature type="transmembrane region" description="Helical" evidence="1">
    <location>
        <begin position="48"/>
        <end position="69"/>
    </location>
</feature>
<keyword evidence="1" id="KW-1133">Transmembrane helix</keyword>
<name>W8X2U3_CASD6</name>
<organism evidence="2 3">
    <name type="scientific">Castellaniella defragrans (strain DSM 12143 / CCUG 39792 / 65Phen)</name>
    <name type="common">Alcaligenes defragrans</name>
    <dbReference type="NCBI Taxonomy" id="1437824"/>
    <lineage>
        <taxon>Bacteria</taxon>
        <taxon>Pseudomonadati</taxon>
        <taxon>Pseudomonadota</taxon>
        <taxon>Betaproteobacteria</taxon>
        <taxon>Burkholderiales</taxon>
        <taxon>Alcaligenaceae</taxon>
        <taxon>Castellaniella</taxon>
    </lineage>
</organism>
<evidence type="ECO:0000313" key="3">
    <source>
        <dbReference type="Proteomes" id="UP000019805"/>
    </source>
</evidence>
<keyword evidence="3" id="KW-1185">Reference proteome</keyword>
<evidence type="ECO:0000313" key="2">
    <source>
        <dbReference type="EMBL" id="CDM23396.1"/>
    </source>
</evidence>
<dbReference type="HOGENOM" id="CLU_1607886_0_0_4"/>
<accession>W8X2U3</accession>
<feature type="transmembrane region" description="Helical" evidence="1">
    <location>
        <begin position="97"/>
        <end position="113"/>
    </location>
</feature>
<feature type="transmembrane region" description="Helical" evidence="1">
    <location>
        <begin position="125"/>
        <end position="145"/>
    </location>
</feature>
<dbReference type="RefSeq" id="WP_043680593.1">
    <property type="nucleotide sequence ID" value="NZ_HG916765.1"/>
</dbReference>
<evidence type="ECO:0008006" key="4">
    <source>
        <dbReference type="Google" id="ProtNLM"/>
    </source>
</evidence>
<protein>
    <recommendedName>
        <fullName evidence="4">Transmembrane protein</fullName>
    </recommendedName>
</protein>
<dbReference type="AlphaFoldDB" id="W8X2U3"/>